<dbReference type="EMBL" id="AALIEE010000004">
    <property type="protein sequence ID" value="ECZ8752777.1"/>
    <property type="molecule type" value="Genomic_DNA"/>
</dbReference>
<dbReference type="Proteomes" id="UP000272537">
    <property type="component" value="Unassembled WGS sequence"/>
</dbReference>
<reference evidence="5 6" key="1">
    <citation type="journal article" date="2018" name="BMC Genomics">
        <title>Genes significantly associated with lineage II food isolates of Listeria monocytogenes.</title>
        <authorList>
            <person name="Pirone-Davies C."/>
            <person name="Chen Y."/>
            <person name="Pightling A."/>
            <person name="Ryan G."/>
            <person name="Wang Y."/>
            <person name="Yao K."/>
            <person name="Hoffmann M."/>
            <person name="Allard M.W."/>
        </authorList>
    </citation>
    <scope>NUCLEOTIDE SEQUENCE [LARGE SCALE GENOMIC DNA]</scope>
    <source>
        <strain evidence="5 6">PNUSAL000550</strain>
    </source>
</reference>
<dbReference type="Gene3D" id="2.40.30.200">
    <property type="match status" value="1"/>
</dbReference>
<evidence type="ECO:0000313" key="7">
    <source>
        <dbReference type="Proteomes" id="UP000522199"/>
    </source>
</evidence>
<name>A0A5Z1J845_LISMN</name>
<sequence length="235" mass="27456">MNYQIFIDDVSCNDYDLCVAERPLLKTPEQDVEIREIRGRNGAFIIPFAYKNVEEEISFNFLDDSKSFKQLFREAKRYFMNGKNLVFSDDPHVYRKIVHVSFSDAENTVLEYGFFNVIFTLDPFQYANTNIIEINKGDLLVNEGTIESQPYMKIYATGDVTLNISGNTFVFKDIDEYIELDCENLMVYKTVNDVIATADNKMFTPDFPVLNVGENYFDWIGNIEKIEVNPYWRYV</sequence>
<accession>A0A5Z1J845</accession>
<dbReference type="EMBL" id="QXLS01000011">
    <property type="protein sequence ID" value="RKA04746.1"/>
    <property type="molecule type" value="Genomic_DNA"/>
</dbReference>
<dbReference type="EMBL" id="AABGUK010000001">
    <property type="protein sequence ID" value="EAH4240392.1"/>
    <property type="molecule type" value="Genomic_DNA"/>
</dbReference>
<organism evidence="3">
    <name type="scientific">Listeria monocytogenes</name>
    <dbReference type="NCBI Taxonomy" id="1639"/>
    <lineage>
        <taxon>Bacteria</taxon>
        <taxon>Bacillati</taxon>
        <taxon>Bacillota</taxon>
        <taxon>Bacilli</taxon>
        <taxon>Bacillales</taxon>
        <taxon>Listeriaceae</taxon>
        <taxon>Listeria</taxon>
    </lineage>
</organism>
<evidence type="ECO:0000313" key="5">
    <source>
        <dbReference type="EMBL" id="RKA04746.1"/>
    </source>
</evidence>
<reference evidence="4" key="2">
    <citation type="journal article" date="2018" name="Genome Biol.">
        <title>SKESA: strategic k-mer extension for scrupulous assemblies.</title>
        <authorList>
            <person name="Souvorov A."/>
            <person name="Agarwala R."/>
            <person name="Lipman D.J."/>
        </authorList>
    </citation>
    <scope>NUCLEOTIDE SEQUENCE [LARGE SCALE GENOMIC DNA]</scope>
    <source>
        <strain evidence="4">09CEB371LM</strain>
    </source>
</reference>
<reference evidence="2 8" key="3">
    <citation type="submission" date="2019-04" db="EMBL/GenBank/DDBJ databases">
        <authorList>
            <consortium name="GenomeTrakr: Next Generation Sequencing Network for Food Pathogen Tracability"/>
        </authorList>
    </citation>
    <scope>NUCLEOTIDE SEQUENCE [LARGE SCALE GENOMIC DNA]</scope>
    <source>
        <strain evidence="2 8">LS1344</strain>
    </source>
</reference>
<dbReference type="EMBL" id="AABEKY010000007">
    <property type="protein sequence ID" value="EAG9388344.1"/>
    <property type="molecule type" value="Genomic_DNA"/>
</dbReference>
<evidence type="ECO:0000313" key="4">
    <source>
        <dbReference type="EMBL" id="HAA8052455.1"/>
    </source>
</evidence>
<dbReference type="AlphaFoldDB" id="A0A5Z1J845"/>
<dbReference type="Proteomes" id="UP000840039">
    <property type="component" value="Unassembled WGS sequence"/>
</dbReference>
<gene>
    <name evidence="1" type="ORF">CW845_12680</name>
    <name evidence="5" type="ORF">DYZ80_03032</name>
    <name evidence="2" type="ORF">E5F58_00085</name>
    <name evidence="3" type="ORF">F6507_05430</name>
    <name evidence="4" type="ORF">GHH22_04715</name>
</gene>
<protein>
    <submittedName>
        <fullName evidence="3">Phage tail protein</fullName>
    </submittedName>
</protein>
<comment type="caution">
    <text evidence="3">The sequence shown here is derived from an EMBL/GenBank/DDBJ whole genome shotgun (WGS) entry which is preliminary data.</text>
</comment>
<reference evidence="1 7" key="4">
    <citation type="submission" date="2019-04" db="EMBL/GenBank/DDBJ databases">
        <authorList>
            <consortium name="GenomeTrakr network: Whole genome sequencing for foodborne pathogen traceback"/>
        </authorList>
    </citation>
    <scope>NUCLEOTIDE SEQUENCE [LARGE SCALE GENOMIC DNA]</scope>
    <source>
        <strain evidence="1 7">CFSAN072474</strain>
    </source>
</reference>
<reference evidence="4" key="6">
    <citation type="submission" date="2019-10" db="EMBL/GenBank/DDBJ databases">
        <authorList>
            <consortium name="NCBI Pathogen Detection Project"/>
        </authorList>
    </citation>
    <scope>NUCLEOTIDE SEQUENCE</scope>
    <source>
        <strain evidence="4">09CEB371LM</strain>
    </source>
</reference>
<evidence type="ECO:0000313" key="8">
    <source>
        <dbReference type="Proteomes" id="UP000527632"/>
    </source>
</evidence>
<evidence type="ECO:0000313" key="1">
    <source>
        <dbReference type="EMBL" id="EAG9388344.1"/>
    </source>
</evidence>
<dbReference type="Proteomes" id="UP000522199">
    <property type="component" value="Unassembled WGS sequence"/>
</dbReference>
<evidence type="ECO:0000313" key="2">
    <source>
        <dbReference type="EMBL" id="EAH4240392.1"/>
    </source>
</evidence>
<evidence type="ECO:0000313" key="3">
    <source>
        <dbReference type="EMBL" id="ECZ8752777.1"/>
    </source>
</evidence>
<reference evidence="3" key="5">
    <citation type="submission" date="2019-10" db="EMBL/GenBank/DDBJ databases">
        <authorList>
            <consortium name="PulseNet: The National Subtyping Network for Foodborne Disease Surveillance"/>
            <person name="Tarr C.L."/>
            <person name="Trees E."/>
            <person name="Katz L.S."/>
            <person name="Carleton-Romer H.A."/>
            <person name="Stroika S."/>
            <person name="Kucerova Z."/>
            <person name="Roache K.F."/>
            <person name="Sabol A.L."/>
            <person name="Besser J."/>
            <person name="Gerner-Smidt P."/>
        </authorList>
    </citation>
    <scope>NUCLEOTIDE SEQUENCE</scope>
    <source>
        <strain evidence="3">PNUSAL005278</strain>
    </source>
</reference>
<proteinExistence type="predicted"/>
<evidence type="ECO:0000313" key="6">
    <source>
        <dbReference type="Proteomes" id="UP000272537"/>
    </source>
</evidence>
<dbReference type="Proteomes" id="UP000527632">
    <property type="component" value="Unassembled WGS sequence"/>
</dbReference>
<dbReference type="RefSeq" id="WP_003734895.1">
    <property type="nucleotide sequence ID" value="NZ_CP018149.2"/>
</dbReference>
<dbReference type="EMBL" id="DAAEEB010000002">
    <property type="protein sequence ID" value="HAA8052455.1"/>
    <property type="molecule type" value="Genomic_DNA"/>
</dbReference>